<dbReference type="AlphaFoldDB" id="A0A9X6L9T4"/>
<comment type="caution">
    <text evidence="1">The sequence shown here is derived from an EMBL/GenBank/DDBJ whole genome shotgun (WGS) entry which is preliminary data.</text>
</comment>
<proteinExistence type="predicted"/>
<evidence type="ECO:0000313" key="1">
    <source>
        <dbReference type="EMBL" id="OUB39977.1"/>
    </source>
</evidence>
<evidence type="ECO:0000313" key="2">
    <source>
        <dbReference type="Proteomes" id="UP000194816"/>
    </source>
</evidence>
<dbReference type="RefSeq" id="WP_242449329.1">
    <property type="nucleotide sequence ID" value="NZ_MOOK01000232.1"/>
</dbReference>
<organism evidence="1 2">
    <name type="scientific">Bacillus thuringiensis subsp. higo</name>
    <dbReference type="NCBI Taxonomy" id="132266"/>
    <lineage>
        <taxon>Bacteria</taxon>
        <taxon>Bacillati</taxon>
        <taxon>Bacillota</taxon>
        <taxon>Bacilli</taxon>
        <taxon>Bacillales</taxon>
        <taxon>Bacillaceae</taxon>
        <taxon>Bacillus</taxon>
        <taxon>Bacillus cereus group</taxon>
    </lineage>
</organism>
<reference evidence="1 2" key="1">
    <citation type="submission" date="2016-10" db="EMBL/GenBank/DDBJ databases">
        <title>Comparative genomics of Bacillus thuringiensis reveals a path to pathogens against multiple invertebrate hosts.</title>
        <authorList>
            <person name="Zheng J."/>
            <person name="Gao Q."/>
            <person name="Liu H."/>
            <person name="Peng D."/>
            <person name="Ruan L."/>
            <person name="Sun M."/>
        </authorList>
    </citation>
    <scope>NUCLEOTIDE SEQUENCE [LARGE SCALE GENOMIC DNA]</scope>
    <source>
        <strain evidence="1">BGSC 4AU1</strain>
    </source>
</reference>
<accession>A0A9X6L9T4</accession>
<name>A0A9X6L9T4_BACUH</name>
<sequence>MSTMQQHMDSRRSYIFERLKQPGYLNKSIQMIQQAKKELDVTIEEMLGMWDLNTQNPCLPSICGVQIRGFKERDIYKKLQEFETPQLWDMSKNDREQLLDETLAFVNEVFNLQRTMFVMLYEHNQSQLMDFYQKQPENKTQLHYDVSDGNGFNKKEYVRRIHSLQQDIRVAAFRKFCSQEKVLEDFGEFKNRYEATILPKVEEIVAIINPQLAELDEFLNPVIGYGTNQISLEDMIRKLEKNLSLLHKLAKTEYCPTLEMTVEEFKFLKSMNVGGK</sequence>
<protein>
    <submittedName>
        <fullName evidence="1">Uncharacterized protein</fullName>
    </submittedName>
</protein>
<gene>
    <name evidence="1" type="ORF">BK716_31375</name>
</gene>
<dbReference type="Proteomes" id="UP000194816">
    <property type="component" value="Unassembled WGS sequence"/>
</dbReference>
<dbReference type="EMBL" id="MOOK01000232">
    <property type="protein sequence ID" value="OUB39977.1"/>
    <property type="molecule type" value="Genomic_DNA"/>
</dbReference>